<protein>
    <recommendedName>
        <fullName evidence="3">Plasmid mobilization relaxosome protein MobC</fullName>
    </recommendedName>
</protein>
<dbReference type="RefSeq" id="WP_117394084.1">
    <property type="nucleotide sequence ID" value="NZ_QWDC01000005.1"/>
</dbReference>
<keyword evidence="2" id="KW-1185">Reference proteome</keyword>
<reference evidence="1 2" key="1">
    <citation type="submission" date="2018-08" db="EMBL/GenBank/DDBJ databases">
        <title>Mucilaginibacter sp. MYSH2.</title>
        <authorList>
            <person name="Seo T."/>
        </authorList>
    </citation>
    <scope>NUCLEOTIDE SEQUENCE [LARGE SCALE GENOMIC DNA]</scope>
    <source>
        <strain evidence="1 2">MYSH2</strain>
    </source>
</reference>
<dbReference type="AlphaFoldDB" id="A0A372NNC7"/>
<organism evidence="1 2">
    <name type="scientific">Mucilaginibacter conchicola</name>
    <dbReference type="NCBI Taxonomy" id="2303333"/>
    <lineage>
        <taxon>Bacteria</taxon>
        <taxon>Pseudomonadati</taxon>
        <taxon>Bacteroidota</taxon>
        <taxon>Sphingobacteriia</taxon>
        <taxon>Sphingobacteriales</taxon>
        <taxon>Sphingobacteriaceae</taxon>
        <taxon>Mucilaginibacter</taxon>
    </lineage>
</organism>
<comment type="caution">
    <text evidence="1">The sequence shown here is derived from an EMBL/GenBank/DDBJ whole genome shotgun (WGS) entry which is preliminary data.</text>
</comment>
<dbReference type="InterPro" id="IPR045788">
    <property type="entry name" value="MobC_2"/>
</dbReference>
<evidence type="ECO:0008006" key="3">
    <source>
        <dbReference type="Google" id="ProtNLM"/>
    </source>
</evidence>
<evidence type="ECO:0000313" key="1">
    <source>
        <dbReference type="EMBL" id="RFZ90117.1"/>
    </source>
</evidence>
<dbReference type="OrthoDB" id="950459at2"/>
<dbReference type="Pfam" id="PF19514">
    <property type="entry name" value="MobC_2"/>
    <property type="match status" value="1"/>
</dbReference>
<accession>A0A372NNC7</accession>
<sequence length="199" mass="22659">MQVLQNLDAANVNRFKMMLRGVFCCFFAESKMYVCGHKRILPSLRGRPGLVIDPPESVNENQIMANNDEKRTLLFKIRLKPSEFQVLESRFKKTAHQNLSEFSRAMLLGKAVTVIHRDKAMDELLEELVLLRKELNAVGNNLNQAVRNINSAHGNADSRLLMGLLQVINSKVEPAIMDIKRSITEYAEVWLQKLKPGKV</sequence>
<dbReference type="Proteomes" id="UP000264217">
    <property type="component" value="Unassembled WGS sequence"/>
</dbReference>
<evidence type="ECO:0000313" key="2">
    <source>
        <dbReference type="Proteomes" id="UP000264217"/>
    </source>
</evidence>
<gene>
    <name evidence="1" type="ORF">D0C36_23020</name>
</gene>
<dbReference type="EMBL" id="QWDC01000005">
    <property type="protein sequence ID" value="RFZ90117.1"/>
    <property type="molecule type" value="Genomic_DNA"/>
</dbReference>
<proteinExistence type="predicted"/>
<name>A0A372NNC7_9SPHI</name>